<dbReference type="EMBL" id="JAHYIQ010000004">
    <property type="protein sequence ID" value="KAK1132885.1"/>
    <property type="molecule type" value="Genomic_DNA"/>
</dbReference>
<evidence type="ECO:0000256" key="1">
    <source>
        <dbReference type="SAM" id="MobiDB-lite"/>
    </source>
</evidence>
<accession>A0AA40KTZ3</accession>
<dbReference type="Proteomes" id="UP001177670">
    <property type="component" value="Unassembled WGS sequence"/>
</dbReference>
<organism evidence="2 3">
    <name type="scientific">Melipona bicolor</name>
    <dbReference type="NCBI Taxonomy" id="60889"/>
    <lineage>
        <taxon>Eukaryota</taxon>
        <taxon>Metazoa</taxon>
        <taxon>Ecdysozoa</taxon>
        <taxon>Arthropoda</taxon>
        <taxon>Hexapoda</taxon>
        <taxon>Insecta</taxon>
        <taxon>Pterygota</taxon>
        <taxon>Neoptera</taxon>
        <taxon>Endopterygota</taxon>
        <taxon>Hymenoptera</taxon>
        <taxon>Apocrita</taxon>
        <taxon>Aculeata</taxon>
        <taxon>Apoidea</taxon>
        <taxon>Anthophila</taxon>
        <taxon>Apidae</taxon>
        <taxon>Melipona</taxon>
    </lineage>
</organism>
<proteinExistence type="predicted"/>
<evidence type="ECO:0000313" key="3">
    <source>
        <dbReference type="Proteomes" id="UP001177670"/>
    </source>
</evidence>
<feature type="non-terminal residue" evidence="2">
    <location>
        <position position="1"/>
    </location>
</feature>
<keyword evidence="3" id="KW-1185">Reference proteome</keyword>
<sequence length="160" mass="18222">MEPPRVRETLAMLYHAPPRLSAGDFCKQSHHCTPVMDIWEHRQSQQVRREGRYNSCTLDRPRDRGERDGRLSGKSFRRDRKSLTEKQAARLGASLETGRSQPATYTLEQWGQLGEGVPSPHSSSVYFLFRILPRIFRSTKAARRSAFRGTKPRPVASGLG</sequence>
<name>A0AA40KTZ3_9HYME</name>
<evidence type="ECO:0000313" key="2">
    <source>
        <dbReference type="EMBL" id="KAK1132885.1"/>
    </source>
</evidence>
<reference evidence="2" key="1">
    <citation type="submission" date="2021-10" db="EMBL/GenBank/DDBJ databases">
        <title>Melipona bicolor Genome sequencing and assembly.</title>
        <authorList>
            <person name="Araujo N.S."/>
            <person name="Arias M.C."/>
        </authorList>
    </citation>
    <scope>NUCLEOTIDE SEQUENCE</scope>
    <source>
        <strain evidence="2">USP_2M_L1-L4_2017</strain>
        <tissue evidence="2">Whole body</tissue>
    </source>
</reference>
<comment type="caution">
    <text evidence="2">The sequence shown here is derived from an EMBL/GenBank/DDBJ whole genome shotgun (WGS) entry which is preliminary data.</text>
</comment>
<protein>
    <submittedName>
        <fullName evidence="2">Uncharacterized protein</fullName>
    </submittedName>
</protein>
<feature type="region of interest" description="Disordered" evidence="1">
    <location>
        <begin position="50"/>
        <end position="99"/>
    </location>
</feature>
<dbReference type="AlphaFoldDB" id="A0AA40KTZ3"/>
<gene>
    <name evidence="2" type="ORF">K0M31_014253</name>
</gene>
<feature type="compositionally biased region" description="Basic and acidic residues" evidence="1">
    <location>
        <begin position="59"/>
        <end position="71"/>
    </location>
</feature>